<keyword evidence="2" id="KW-1185">Reference proteome</keyword>
<dbReference type="OrthoDB" id="113481at2759"/>
<evidence type="ECO:0000313" key="1">
    <source>
        <dbReference type="EMBL" id="CEG37051.1"/>
    </source>
</evidence>
<dbReference type="GeneID" id="36399569"/>
<proteinExistence type="predicted"/>
<dbReference type="RefSeq" id="XP_024573420.1">
    <property type="nucleotide sequence ID" value="XM_024722333.1"/>
</dbReference>
<dbReference type="PANTHER" id="PTHR35796:SF3">
    <property type="entry name" value="BHLH DOMAIN-CONTAINING PROTEIN"/>
    <property type="match status" value="1"/>
</dbReference>
<dbReference type="Proteomes" id="UP000054928">
    <property type="component" value="Unassembled WGS sequence"/>
</dbReference>
<protein>
    <submittedName>
        <fullName evidence="1">Uncharacterized protein</fullName>
    </submittedName>
</protein>
<dbReference type="PANTHER" id="PTHR35796">
    <property type="entry name" value="HYPOTHETICAL CYTOSOLIC PROTEIN"/>
    <property type="match status" value="1"/>
</dbReference>
<evidence type="ECO:0000313" key="2">
    <source>
        <dbReference type="Proteomes" id="UP000054928"/>
    </source>
</evidence>
<dbReference type="EMBL" id="CCYD01000261">
    <property type="protein sequence ID" value="CEG37051.1"/>
    <property type="molecule type" value="Genomic_DNA"/>
</dbReference>
<organism evidence="1 2">
    <name type="scientific">Plasmopara halstedii</name>
    <name type="common">Downy mildew of sunflower</name>
    <dbReference type="NCBI Taxonomy" id="4781"/>
    <lineage>
        <taxon>Eukaryota</taxon>
        <taxon>Sar</taxon>
        <taxon>Stramenopiles</taxon>
        <taxon>Oomycota</taxon>
        <taxon>Peronosporomycetes</taxon>
        <taxon>Peronosporales</taxon>
        <taxon>Peronosporaceae</taxon>
        <taxon>Plasmopara</taxon>
    </lineage>
</organism>
<sequence length="480" mass="53555">MALLINKANLQASDIPIIASRMAHPIAFHDAPMSPLSGGLNDDLLAALDEMLGVTSDAPSTLDPLSLDTNVPAEVYEKSKLPHLYDKSIENRIPVSMTVVQPQSEPQENDIRLTPYLAAKPHRRKRPKDELNYLRATVAHLEAQLKKLNQSTKREFFVGNNGSELFARWKQVAERQKDEANKTVIENLKLRAMLKAQLEIAHRLESAITEQQNEAMTSASPWNSFNVGGLDVHAPYENTGNRPRAPSITDDYLFAELNDTLEEQYAQVDAVLEASGLANVNSEFLSKIQPKQDAKGILFSYREVRLLPFSMVTVARVLWSFLLLNSGDLPGSIQTRILSDDHINITFVDTIQLSKSRNTKVNTRLALRRFSEANRVVVVWSSYLEIAGSVFVRLREKGFNVTSTFNFLGGSDGISSLGSILRAVVDIKPERVVFKTGSDAKSHFEEMTDLILNTYHRNFGLIKQLIENLLLNDLLATSAS</sequence>
<name>A0A0N7L3X0_PLAHL</name>
<dbReference type="AlphaFoldDB" id="A0A0N7L3X0"/>
<accession>A0A0N7L3X0</accession>
<dbReference type="OMA" id="TYHRNFG"/>
<reference evidence="2" key="1">
    <citation type="submission" date="2014-09" db="EMBL/GenBank/DDBJ databases">
        <authorList>
            <person name="Sharma Rahul"/>
            <person name="Thines Marco"/>
        </authorList>
    </citation>
    <scope>NUCLEOTIDE SEQUENCE [LARGE SCALE GENOMIC DNA]</scope>
</reference>